<evidence type="ECO:0000313" key="7">
    <source>
        <dbReference type="EMBL" id="KAK1403920.1"/>
    </source>
</evidence>
<evidence type="ECO:0000256" key="3">
    <source>
        <dbReference type="ARBA" id="ARBA00022763"/>
    </source>
</evidence>
<dbReference type="Proteomes" id="UP001237642">
    <property type="component" value="Unassembled WGS sequence"/>
</dbReference>
<protein>
    <submittedName>
        <fullName evidence="7">DRMBL domain-containing protein</fullName>
    </submittedName>
</protein>
<dbReference type="EMBL" id="JAUIZM010000001">
    <property type="protein sequence ID" value="KAK1403920.1"/>
    <property type="molecule type" value="Genomic_DNA"/>
</dbReference>
<comment type="similarity">
    <text evidence="2">Belongs to the DNA repair metallo-beta-lactamase (DRMBL) family.</text>
</comment>
<dbReference type="FunFam" id="3.60.15.10:FF:000039">
    <property type="entry name" value="DNA repair metallo-beta-lactamase family protein"/>
    <property type="match status" value="1"/>
</dbReference>
<dbReference type="GO" id="GO:0036297">
    <property type="term" value="P:interstrand cross-link repair"/>
    <property type="evidence" value="ECO:0007669"/>
    <property type="project" value="TreeGrafter"/>
</dbReference>
<keyword evidence="8" id="KW-1185">Reference proteome</keyword>
<dbReference type="GO" id="GO:0003684">
    <property type="term" value="F:damaged DNA binding"/>
    <property type="evidence" value="ECO:0007669"/>
    <property type="project" value="TreeGrafter"/>
</dbReference>
<organism evidence="7 8">
    <name type="scientific">Heracleum sosnowskyi</name>
    <dbReference type="NCBI Taxonomy" id="360622"/>
    <lineage>
        <taxon>Eukaryota</taxon>
        <taxon>Viridiplantae</taxon>
        <taxon>Streptophyta</taxon>
        <taxon>Embryophyta</taxon>
        <taxon>Tracheophyta</taxon>
        <taxon>Spermatophyta</taxon>
        <taxon>Magnoliopsida</taxon>
        <taxon>eudicotyledons</taxon>
        <taxon>Gunneridae</taxon>
        <taxon>Pentapetalae</taxon>
        <taxon>asterids</taxon>
        <taxon>campanulids</taxon>
        <taxon>Apiales</taxon>
        <taxon>Apiaceae</taxon>
        <taxon>Apioideae</taxon>
        <taxon>apioid superclade</taxon>
        <taxon>Tordylieae</taxon>
        <taxon>Tordyliinae</taxon>
        <taxon>Heracleum</taxon>
    </lineage>
</organism>
<evidence type="ECO:0000313" key="8">
    <source>
        <dbReference type="Proteomes" id="UP001237642"/>
    </source>
</evidence>
<dbReference type="GO" id="GO:0006303">
    <property type="term" value="P:double-strand break repair via nonhomologous end joining"/>
    <property type="evidence" value="ECO:0007669"/>
    <property type="project" value="TreeGrafter"/>
</dbReference>
<name>A0AAD8N6X9_9APIA</name>
<keyword evidence="3" id="KW-0227">DNA damage</keyword>
<evidence type="ECO:0000256" key="5">
    <source>
        <dbReference type="ARBA" id="ARBA00023242"/>
    </source>
</evidence>
<dbReference type="SUPFAM" id="SSF56281">
    <property type="entry name" value="Metallo-hydrolase/oxidoreductase"/>
    <property type="match status" value="1"/>
</dbReference>
<proteinExistence type="inferred from homology"/>
<reference evidence="7" key="1">
    <citation type="submission" date="2023-02" db="EMBL/GenBank/DDBJ databases">
        <title>Genome of toxic invasive species Heracleum sosnowskyi carries increased number of genes despite the absence of recent whole-genome duplications.</title>
        <authorList>
            <person name="Schelkunov M."/>
            <person name="Shtratnikova V."/>
            <person name="Makarenko M."/>
            <person name="Klepikova A."/>
            <person name="Omelchenko D."/>
            <person name="Novikova G."/>
            <person name="Obukhova E."/>
            <person name="Bogdanov V."/>
            <person name="Penin A."/>
            <person name="Logacheva M."/>
        </authorList>
    </citation>
    <scope>NUCLEOTIDE SEQUENCE</scope>
    <source>
        <strain evidence="7">Hsosn_3</strain>
        <tissue evidence="7">Leaf</tissue>
    </source>
</reference>
<dbReference type="InterPro" id="IPR011084">
    <property type="entry name" value="DRMBL"/>
</dbReference>
<dbReference type="Gene3D" id="3.40.50.12650">
    <property type="match status" value="1"/>
</dbReference>
<gene>
    <name evidence="7" type="ORF">POM88_003525</name>
</gene>
<dbReference type="InterPro" id="IPR036866">
    <property type="entry name" value="RibonucZ/Hydroxyglut_hydro"/>
</dbReference>
<evidence type="ECO:0000259" key="6">
    <source>
        <dbReference type="Pfam" id="PF07522"/>
    </source>
</evidence>
<comment type="caution">
    <text evidence="7">The sequence shown here is derived from an EMBL/GenBank/DDBJ whole genome shotgun (WGS) entry which is preliminary data.</text>
</comment>
<dbReference type="PANTHER" id="PTHR23240:SF31">
    <property type="entry name" value="DNA REPAIR METALLO-BETA-LACTAMASE FAMILY PROTEIN"/>
    <property type="match status" value="1"/>
</dbReference>
<keyword evidence="4" id="KW-0234">DNA repair</keyword>
<dbReference type="Gene3D" id="3.60.15.10">
    <property type="entry name" value="Ribonuclease Z/Hydroxyacylglutathione hydrolase-like"/>
    <property type="match status" value="1"/>
</dbReference>
<keyword evidence="5" id="KW-0539">Nucleus</keyword>
<comment type="subcellular location">
    <subcellularLocation>
        <location evidence="1">Nucleus</location>
    </subcellularLocation>
</comment>
<evidence type="ECO:0000256" key="1">
    <source>
        <dbReference type="ARBA" id="ARBA00004123"/>
    </source>
</evidence>
<dbReference type="AlphaFoldDB" id="A0AAD8N6X9"/>
<dbReference type="GO" id="GO:0005634">
    <property type="term" value="C:nucleus"/>
    <property type="evidence" value="ECO:0007669"/>
    <property type="project" value="UniProtKB-SubCell"/>
</dbReference>
<evidence type="ECO:0000256" key="4">
    <source>
        <dbReference type="ARBA" id="ARBA00023204"/>
    </source>
</evidence>
<sequence length="608" mass="68684">MPIEMPRGVPFSVDTWTPCSMQKRHRFLTHAHKDHSQGITTYNSYPIYSTLLTRTLTLHYYPQLDESLFVNIEVGDSIVIRDPDGDFTVTAFNANHCPGAIMLLFEGTFGTILHTGDCRLNQECLQSLPEKYLGTKTKEPECSIDYIFLDCTFGRFSKMPSRHSAIRQLINCVWKHPGAPVVYLTCNMLGQEEILVNVSQTFGTKIFVDKEGNPESYQFLKLTVPEILTEDSCSRFHLFDGFPNLSERAEAKLVEARNNSQPEPLIIRPSAQWYACEEVPSKTEITKKVRLNEAVRDQSGIWHVCYSMHSSREELEWALQLLRPKWVVSTTPSCRAMELTYVKKHCFISEVASDDPLWKLLDLNFEVPQTAEQVSVKSASCSSILESDAELEPQLIVVSADHQKHLHISPPSKRPPVTLFGRARFGLPASEIFHEQKERDSVENDHCIRIAEQEGIVGSASNGLQYSPESHEETKGDVIHGNPSCAVPDEGQNGSPEREYTFEERRIKSPGNKNMVDNNIETNNSPEVKMTLTGKTSFSPNGSSKRVNEIQKECKEKVYVLVIYGGSRIDIFQILEPYALDTAFVMLVYCDKSFPKPVALGDKDPYAM</sequence>
<dbReference type="PANTHER" id="PTHR23240">
    <property type="entry name" value="DNA CROSS-LINK REPAIR PROTEIN PSO2/SNM1-RELATED"/>
    <property type="match status" value="1"/>
</dbReference>
<reference evidence="7" key="2">
    <citation type="submission" date="2023-05" db="EMBL/GenBank/DDBJ databases">
        <authorList>
            <person name="Schelkunov M.I."/>
        </authorList>
    </citation>
    <scope>NUCLEOTIDE SEQUENCE</scope>
    <source>
        <strain evidence="7">Hsosn_3</strain>
        <tissue evidence="7">Leaf</tissue>
    </source>
</reference>
<accession>A0AAD8N6X9</accession>
<dbReference type="Pfam" id="PF07522">
    <property type="entry name" value="DRMBL"/>
    <property type="match status" value="1"/>
</dbReference>
<dbReference type="GO" id="GO:0035312">
    <property type="term" value="F:5'-3' DNA exonuclease activity"/>
    <property type="evidence" value="ECO:0007669"/>
    <property type="project" value="TreeGrafter"/>
</dbReference>
<feature type="domain" description="DNA repair metallo-beta-lactamase" evidence="6">
    <location>
        <begin position="226"/>
        <end position="334"/>
    </location>
</feature>
<evidence type="ECO:0000256" key="2">
    <source>
        <dbReference type="ARBA" id="ARBA00010304"/>
    </source>
</evidence>
<dbReference type="FunFam" id="3.40.50.12650:FF:000005">
    <property type="entry name" value="DNA repair metallo-beta-lactamase family protein"/>
    <property type="match status" value="1"/>
</dbReference>